<comment type="caution">
    <text evidence="1">The sequence shown here is derived from an EMBL/GenBank/DDBJ whole genome shotgun (WGS) entry which is preliminary data.</text>
</comment>
<evidence type="ECO:0000313" key="2">
    <source>
        <dbReference type="Proteomes" id="UP001391051"/>
    </source>
</evidence>
<evidence type="ECO:0008006" key="3">
    <source>
        <dbReference type="Google" id="ProtNLM"/>
    </source>
</evidence>
<dbReference type="EMBL" id="JAQQWE010000002">
    <property type="protein sequence ID" value="KAK7962628.1"/>
    <property type="molecule type" value="Genomic_DNA"/>
</dbReference>
<dbReference type="RefSeq" id="XP_066704739.1">
    <property type="nucleotide sequence ID" value="XM_066839675.1"/>
</dbReference>
<evidence type="ECO:0000313" key="1">
    <source>
        <dbReference type="EMBL" id="KAK7962628.1"/>
    </source>
</evidence>
<organism evidence="1 2">
    <name type="scientific">Apiospora aurea</name>
    <dbReference type="NCBI Taxonomy" id="335848"/>
    <lineage>
        <taxon>Eukaryota</taxon>
        <taxon>Fungi</taxon>
        <taxon>Dikarya</taxon>
        <taxon>Ascomycota</taxon>
        <taxon>Pezizomycotina</taxon>
        <taxon>Sordariomycetes</taxon>
        <taxon>Xylariomycetidae</taxon>
        <taxon>Amphisphaeriales</taxon>
        <taxon>Apiosporaceae</taxon>
        <taxon>Apiospora</taxon>
    </lineage>
</organism>
<keyword evidence="2" id="KW-1185">Reference proteome</keyword>
<protein>
    <recommendedName>
        <fullName evidence="3">Fungal N-terminal domain-containing protein</fullName>
    </recommendedName>
</protein>
<reference evidence="1 2" key="1">
    <citation type="submission" date="2023-01" db="EMBL/GenBank/DDBJ databases">
        <title>Analysis of 21 Apiospora genomes using comparative genomics revels a genus with tremendous synthesis potential of carbohydrate active enzymes and secondary metabolites.</title>
        <authorList>
            <person name="Sorensen T."/>
        </authorList>
    </citation>
    <scope>NUCLEOTIDE SEQUENCE [LARGE SCALE GENOMIC DNA]</scope>
    <source>
        <strain evidence="1 2">CBS 24483</strain>
    </source>
</reference>
<gene>
    <name evidence="1" type="ORF">PG986_003453</name>
</gene>
<sequence length="221" mass="24258">MEVLSSAAVIAQLIGQALNLWQQIDLAMQSVRAAPKLLRDLTLQSTNLQRILCNIEQSADLHGPAIQAQLKILYSIQLEVRDVLEEVSVLSHRSTVRRSLHALRLRTKDEAKLSEILSRLDRAKGELLLEINVMHVNKTGEIAKGIVRIETQTTPARLLVERNLASDKASQFNAIIGLDDATASAPVTVADNSAGEGSQQMNLISCDADAIRLIHSFILKD</sequence>
<accession>A0ABR1QRR9</accession>
<name>A0ABR1QRR9_9PEZI</name>
<proteinExistence type="predicted"/>
<dbReference type="GeneID" id="92072737"/>
<dbReference type="Proteomes" id="UP001391051">
    <property type="component" value="Unassembled WGS sequence"/>
</dbReference>